<dbReference type="InterPro" id="IPR001647">
    <property type="entry name" value="HTH_TetR"/>
</dbReference>
<comment type="caution">
    <text evidence="6">The sequence shown here is derived from an EMBL/GenBank/DDBJ whole genome shotgun (WGS) entry which is preliminary data.</text>
</comment>
<dbReference type="InterPro" id="IPR036271">
    <property type="entry name" value="Tet_transcr_reg_TetR-rel_C_sf"/>
</dbReference>
<keyword evidence="3" id="KW-0804">Transcription</keyword>
<proteinExistence type="predicted"/>
<evidence type="ECO:0000256" key="1">
    <source>
        <dbReference type="ARBA" id="ARBA00023015"/>
    </source>
</evidence>
<sequence length="219" mass="23781">MTSEDSTTPRPRRGLSGKRQAILDGALKVFARDGYTRAGVDTISAEAGVSTRTIYNHFTDKAGLFLAVIQDSARQAADIQIAIIDRHLRKVVDVEADLIEFGRDWVTPRPDSAAHFSLVRQINAEVDHIPGEVMDAWRESGPRRVRRVLADHLRQLAERGVLHVDDPARAALHLLVLVSAGLPASPAGLSDETVTETVTAGVRTFLHGHLNHGGASGHE</sequence>
<dbReference type="SUPFAM" id="SSF48498">
    <property type="entry name" value="Tetracyclin repressor-like, C-terminal domain"/>
    <property type="match status" value="1"/>
</dbReference>
<feature type="DNA-binding region" description="H-T-H motif" evidence="4">
    <location>
        <begin position="39"/>
        <end position="58"/>
    </location>
</feature>
<dbReference type="PRINTS" id="PR00455">
    <property type="entry name" value="HTHTETR"/>
</dbReference>
<name>A0A7W0CH39_9ACTN</name>
<dbReference type="GO" id="GO:0003700">
    <property type="term" value="F:DNA-binding transcription factor activity"/>
    <property type="evidence" value="ECO:0007669"/>
    <property type="project" value="TreeGrafter"/>
</dbReference>
<dbReference type="Gene3D" id="1.10.357.10">
    <property type="entry name" value="Tetracycline Repressor, domain 2"/>
    <property type="match status" value="1"/>
</dbReference>
<dbReference type="PROSITE" id="PS50977">
    <property type="entry name" value="HTH_TETR_2"/>
    <property type="match status" value="1"/>
</dbReference>
<dbReference type="EMBL" id="JACDUR010000002">
    <property type="protein sequence ID" value="MBA2891117.1"/>
    <property type="molecule type" value="Genomic_DNA"/>
</dbReference>
<keyword evidence="1" id="KW-0805">Transcription regulation</keyword>
<evidence type="ECO:0000256" key="3">
    <source>
        <dbReference type="ARBA" id="ARBA00023163"/>
    </source>
</evidence>
<dbReference type="PANTHER" id="PTHR30055">
    <property type="entry name" value="HTH-TYPE TRANSCRIPTIONAL REGULATOR RUTR"/>
    <property type="match status" value="1"/>
</dbReference>
<gene>
    <name evidence="6" type="ORF">HNR30_002458</name>
</gene>
<organism evidence="6 7">
    <name type="scientific">Nonomuraea soli</name>
    <dbReference type="NCBI Taxonomy" id="1032476"/>
    <lineage>
        <taxon>Bacteria</taxon>
        <taxon>Bacillati</taxon>
        <taxon>Actinomycetota</taxon>
        <taxon>Actinomycetes</taxon>
        <taxon>Streptosporangiales</taxon>
        <taxon>Streptosporangiaceae</taxon>
        <taxon>Nonomuraea</taxon>
    </lineage>
</organism>
<evidence type="ECO:0000256" key="2">
    <source>
        <dbReference type="ARBA" id="ARBA00023125"/>
    </source>
</evidence>
<evidence type="ECO:0000313" key="7">
    <source>
        <dbReference type="Proteomes" id="UP000530928"/>
    </source>
</evidence>
<dbReference type="Pfam" id="PF14246">
    <property type="entry name" value="TetR_C_7"/>
    <property type="match status" value="1"/>
</dbReference>
<evidence type="ECO:0000313" key="6">
    <source>
        <dbReference type="EMBL" id="MBA2891117.1"/>
    </source>
</evidence>
<feature type="domain" description="HTH tetR-type" evidence="5">
    <location>
        <begin position="16"/>
        <end position="76"/>
    </location>
</feature>
<evidence type="ECO:0000259" key="5">
    <source>
        <dbReference type="PROSITE" id="PS50977"/>
    </source>
</evidence>
<accession>A0A7W0CH39</accession>
<dbReference type="PANTHER" id="PTHR30055:SF146">
    <property type="entry name" value="HTH-TYPE TRANSCRIPTIONAL DUAL REGULATOR CECR"/>
    <property type="match status" value="1"/>
</dbReference>
<keyword evidence="7" id="KW-1185">Reference proteome</keyword>
<dbReference type="Pfam" id="PF00440">
    <property type="entry name" value="TetR_N"/>
    <property type="match status" value="1"/>
</dbReference>
<dbReference type="Proteomes" id="UP000530928">
    <property type="component" value="Unassembled WGS sequence"/>
</dbReference>
<evidence type="ECO:0000256" key="4">
    <source>
        <dbReference type="PROSITE-ProRule" id="PRU00335"/>
    </source>
</evidence>
<dbReference type="InterPro" id="IPR050109">
    <property type="entry name" value="HTH-type_TetR-like_transc_reg"/>
</dbReference>
<dbReference type="AlphaFoldDB" id="A0A7W0CH39"/>
<dbReference type="FunFam" id="1.10.10.60:FF:000141">
    <property type="entry name" value="TetR family transcriptional regulator"/>
    <property type="match status" value="1"/>
</dbReference>
<keyword evidence="2 4" id="KW-0238">DNA-binding</keyword>
<reference evidence="6 7" key="1">
    <citation type="submission" date="2020-07" db="EMBL/GenBank/DDBJ databases">
        <title>Genomic Encyclopedia of Type Strains, Phase IV (KMG-IV): sequencing the most valuable type-strain genomes for metagenomic binning, comparative biology and taxonomic classification.</title>
        <authorList>
            <person name="Goeker M."/>
        </authorList>
    </citation>
    <scope>NUCLEOTIDE SEQUENCE [LARGE SCALE GENOMIC DNA]</scope>
    <source>
        <strain evidence="6 7">DSM 45533</strain>
    </source>
</reference>
<dbReference type="RefSeq" id="WP_181609867.1">
    <property type="nucleotide sequence ID" value="NZ_BAABAM010000012.1"/>
</dbReference>
<dbReference type="InterPro" id="IPR009057">
    <property type="entry name" value="Homeodomain-like_sf"/>
</dbReference>
<dbReference type="GO" id="GO:0045892">
    <property type="term" value="P:negative regulation of DNA-templated transcription"/>
    <property type="evidence" value="ECO:0007669"/>
    <property type="project" value="UniProtKB-ARBA"/>
</dbReference>
<dbReference type="SUPFAM" id="SSF46689">
    <property type="entry name" value="Homeodomain-like"/>
    <property type="match status" value="1"/>
</dbReference>
<protein>
    <submittedName>
        <fullName evidence="6">AcrR family transcriptional regulator</fullName>
    </submittedName>
</protein>
<dbReference type="InterPro" id="IPR039536">
    <property type="entry name" value="TetR_C_Proteobacteria"/>
</dbReference>
<dbReference type="GO" id="GO:0000976">
    <property type="term" value="F:transcription cis-regulatory region binding"/>
    <property type="evidence" value="ECO:0007669"/>
    <property type="project" value="TreeGrafter"/>
</dbReference>